<organism evidence="1 2">
    <name type="scientific">Roseovarius tolerans</name>
    <dbReference type="NCBI Taxonomy" id="74031"/>
    <lineage>
        <taxon>Bacteria</taxon>
        <taxon>Pseudomonadati</taxon>
        <taxon>Pseudomonadota</taxon>
        <taxon>Alphaproteobacteria</taxon>
        <taxon>Rhodobacterales</taxon>
        <taxon>Roseobacteraceae</taxon>
        <taxon>Roseovarius</taxon>
    </lineage>
</organism>
<evidence type="ECO:0000313" key="1">
    <source>
        <dbReference type="EMBL" id="KNX39748.1"/>
    </source>
</evidence>
<keyword evidence="2" id="KW-1185">Reference proteome</keyword>
<accession>A0A0L6CQC0</accession>
<comment type="caution">
    <text evidence="1">The sequence shown here is derived from an EMBL/GenBank/DDBJ whole genome shotgun (WGS) entry which is preliminary data.</text>
</comment>
<dbReference type="PATRIC" id="fig|74031.6.peg.3825"/>
<dbReference type="AlphaFoldDB" id="A0A0L6CQC0"/>
<sequence>MHTRSDTYTNRLIEYLKTKPEGRYSPFDIRMDLGISSHSWRWFSNRHVYPEGSRVRAKLSEIGVDIETILKWSQPNSRMYPASIFVVKQPSNGS</sequence>
<gene>
    <name evidence="1" type="ORF">ROTO_37170</name>
</gene>
<evidence type="ECO:0000313" key="2">
    <source>
        <dbReference type="Proteomes" id="UP000037046"/>
    </source>
</evidence>
<dbReference type="Proteomes" id="UP000037046">
    <property type="component" value="Unassembled WGS sequence"/>
</dbReference>
<name>A0A0L6CQC0_9RHOB</name>
<proteinExistence type="predicted"/>
<dbReference type="EMBL" id="LGVV01000117">
    <property type="protein sequence ID" value="KNX39748.1"/>
    <property type="molecule type" value="Genomic_DNA"/>
</dbReference>
<protein>
    <submittedName>
        <fullName evidence="1">Uncharacterized protein</fullName>
    </submittedName>
</protein>
<reference evidence="2" key="1">
    <citation type="submission" date="2015-07" db="EMBL/GenBank/DDBJ databases">
        <title>Draft Genome Sequence of Roseovarius tolerans EL-164, a producer of N-Acylated Alanine Methyl Esters (NAMEs).</title>
        <authorList>
            <person name="Voget S."/>
            <person name="Bruns H."/>
            <person name="Wagner-Doebler I."/>
            <person name="Schulz S."/>
            <person name="Daniel R."/>
        </authorList>
    </citation>
    <scope>NUCLEOTIDE SEQUENCE [LARGE SCALE GENOMIC DNA]</scope>
    <source>
        <strain evidence="2">EL-164</strain>
    </source>
</reference>